<dbReference type="Proteomes" id="UP000092993">
    <property type="component" value="Unassembled WGS sequence"/>
</dbReference>
<dbReference type="AlphaFoldDB" id="A0A1C7MH33"/>
<keyword evidence="1" id="KW-0853">WD repeat</keyword>
<dbReference type="SUPFAM" id="SSF50978">
    <property type="entry name" value="WD40 repeat-like"/>
    <property type="match status" value="1"/>
</dbReference>
<accession>A0A1C7MH33</accession>
<proteinExistence type="predicted"/>
<dbReference type="PROSITE" id="PS50082">
    <property type="entry name" value="WD_REPEATS_2"/>
    <property type="match status" value="1"/>
</dbReference>
<evidence type="ECO:0000313" key="3">
    <source>
        <dbReference type="Proteomes" id="UP000092993"/>
    </source>
</evidence>
<comment type="caution">
    <text evidence="2">The sequence shown here is derived from an EMBL/GenBank/DDBJ whole genome shotgun (WGS) entry which is preliminary data.</text>
</comment>
<dbReference type="Pfam" id="PF00400">
    <property type="entry name" value="WD40"/>
    <property type="match status" value="1"/>
</dbReference>
<dbReference type="Gene3D" id="2.130.10.10">
    <property type="entry name" value="YVTN repeat-like/Quinoprotein amine dehydrogenase"/>
    <property type="match status" value="1"/>
</dbReference>
<evidence type="ECO:0000256" key="1">
    <source>
        <dbReference type="PROSITE-ProRule" id="PRU00221"/>
    </source>
</evidence>
<evidence type="ECO:0000313" key="2">
    <source>
        <dbReference type="EMBL" id="OBZ76122.1"/>
    </source>
</evidence>
<dbReference type="EMBL" id="LUGG01000003">
    <property type="protein sequence ID" value="OBZ76122.1"/>
    <property type="molecule type" value="Genomic_DNA"/>
</dbReference>
<dbReference type="InterPro" id="IPR036322">
    <property type="entry name" value="WD40_repeat_dom_sf"/>
</dbReference>
<dbReference type="InterPro" id="IPR001680">
    <property type="entry name" value="WD40_rpt"/>
</dbReference>
<gene>
    <name evidence="2" type="ORF">A0H81_03684</name>
</gene>
<dbReference type="OrthoDB" id="25131at2759"/>
<feature type="repeat" description="WD" evidence="1">
    <location>
        <begin position="62"/>
        <end position="99"/>
    </location>
</feature>
<protein>
    <submittedName>
        <fullName evidence="2">Uncharacterized protein</fullName>
    </submittedName>
</protein>
<dbReference type="SMART" id="SM00320">
    <property type="entry name" value="WD40"/>
    <property type="match status" value="1"/>
</dbReference>
<dbReference type="PROSITE" id="PS50294">
    <property type="entry name" value="WD_REPEATS_REGION"/>
    <property type="match status" value="1"/>
</dbReference>
<dbReference type="InterPro" id="IPR015943">
    <property type="entry name" value="WD40/YVTN_repeat-like_dom_sf"/>
</dbReference>
<name>A0A1C7MH33_GRIFR</name>
<reference evidence="2 3" key="1">
    <citation type="submission" date="2016-03" db="EMBL/GenBank/DDBJ databases">
        <title>Whole genome sequencing of Grifola frondosa 9006-11.</title>
        <authorList>
            <person name="Min B."/>
            <person name="Park H."/>
            <person name="Kim J.-G."/>
            <person name="Cho H."/>
            <person name="Oh Y.-L."/>
            <person name="Kong W.-S."/>
            <person name="Choi I.-G."/>
        </authorList>
    </citation>
    <scope>NUCLEOTIDE SEQUENCE [LARGE SCALE GENOMIC DNA]</scope>
    <source>
        <strain evidence="2 3">9006-11</strain>
    </source>
</reference>
<dbReference type="STRING" id="5627.A0A1C7MH33"/>
<sequence length="117" mass="12619">MSLLDNPSFKNISAPIRSASLPTEAYVLYLASLPSYYAAASSAPTNAIHLFDKSRLQVTQTLPGHESSITALRSVPNFANAASQVLVSCGKDGAVKAWDERAGVIGLHMLRRLIYEQ</sequence>
<organism evidence="2 3">
    <name type="scientific">Grifola frondosa</name>
    <name type="common">Maitake</name>
    <name type="synonym">Polyporus frondosus</name>
    <dbReference type="NCBI Taxonomy" id="5627"/>
    <lineage>
        <taxon>Eukaryota</taxon>
        <taxon>Fungi</taxon>
        <taxon>Dikarya</taxon>
        <taxon>Basidiomycota</taxon>
        <taxon>Agaricomycotina</taxon>
        <taxon>Agaricomycetes</taxon>
        <taxon>Polyporales</taxon>
        <taxon>Grifolaceae</taxon>
        <taxon>Grifola</taxon>
    </lineage>
</organism>
<keyword evidence="3" id="KW-1185">Reference proteome</keyword>